<accession>A0A7C3UJ80</accession>
<proteinExistence type="predicted"/>
<name>A0A7C3UJ80_9EURY</name>
<dbReference type="EMBL" id="DTPI01000032">
    <property type="protein sequence ID" value="HGE66847.1"/>
    <property type="molecule type" value="Genomic_DNA"/>
</dbReference>
<dbReference type="Gene3D" id="3.40.5.50">
    <property type="match status" value="1"/>
</dbReference>
<sequence length="179" mass="21059">MIDELMIIVEKSRGALQKIDDNLFNQIKRRIKELEDMKKTLDDEDYLRIDEEIRTLRKLQKRLFELRTIKIIMQAWADVCETESGIEGVENMTSVERELYNKLVNLLKEYKKEILTEFSENIEIKGDKILVRVKQDIPEFEGIDGKTYKLRKGDVVIIPKLNADALIKSGVCEEIEVRR</sequence>
<dbReference type="AlphaFoldDB" id="A0A7C3UJ80"/>
<evidence type="ECO:0008006" key="3">
    <source>
        <dbReference type="Google" id="ProtNLM"/>
    </source>
</evidence>
<dbReference type="EMBL" id="DTAK01000012">
    <property type="protein sequence ID" value="HGU58898.1"/>
    <property type="molecule type" value="Genomic_DNA"/>
</dbReference>
<gene>
    <name evidence="2" type="ORF">ENT89_01570</name>
    <name evidence="1" type="ORF">ENX77_07030</name>
</gene>
<evidence type="ECO:0000313" key="2">
    <source>
        <dbReference type="EMBL" id="HGU58898.1"/>
    </source>
</evidence>
<organism evidence="1">
    <name type="scientific">Geoglobus ahangari</name>
    <dbReference type="NCBI Taxonomy" id="113653"/>
    <lineage>
        <taxon>Archaea</taxon>
        <taxon>Methanobacteriati</taxon>
        <taxon>Methanobacteriota</taxon>
        <taxon>Archaeoglobi</taxon>
        <taxon>Archaeoglobales</taxon>
        <taxon>Archaeoglobaceae</taxon>
        <taxon>Geoglobus</taxon>
    </lineage>
</organism>
<comment type="caution">
    <text evidence="1">The sequence shown here is derived from an EMBL/GenBank/DDBJ whole genome shotgun (WGS) entry which is preliminary data.</text>
</comment>
<reference evidence="1" key="1">
    <citation type="journal article" date="2020" name="mSystems">
        <title>Genome- and Community-Level Interaction Insights into Carbon Utilization and Element Cycling Functions of Hydrothermarchaeota in Hydrothermal Sediment.</title>
        <authorList>
            <person name="Zhou Z."/>
            <person name="Liu Y."/>
            <person name="Xu W."/>
            <person name="Pan J."/>
            <person name="Luo Z.H."/>
            <person name="Li M."/>
        </authorList>
    </citation>
    <scope>NUCLEOTIDE SEQUENCE [LARGE SCALE GENOMIC DNA]</scope>
    <source>
        <strain evidence="2">SpSt-62</strain>
        <strain evidence="1">SpSt-97</strain>
    </source>
</reference>
<protein>
    <recommendedName>
        <fullName evidence="3">DNA replication complex GINS family protein</fullName>
    </recommendedName>
</protein>
<dbReference type="CDD" id="cd11714">
    <property type="entry name" value="GINS_A_archaea"/>
    <property type="match status" value="1"/>
</dbReference>
<evidence type="ECO:0000313" key="1">
    <source>
        <dbReference type="EMBL" id="HGE66847.1"/>
    </source>
</evidence>